<evidence type="ECO:0000313" key="4">
    <source>
        <dbReference type="EMBL" id="PIL35673.1"/>
    </source>
</evidence>
<dbReference type="Pfam" id="PF00266">
    <property type="entry name" value="Aminotran_5"/>
    <property type="match status" value="2"/>
</dbReference>
<protein>
    <recommendedName>
        <fullName evidence="3">Aminotransferase class V domain-containing protein</fullName>
    </recommendedName>
</protein>
<dbReference type="PANTHER" id="PTHR43092">
    <property type="entry name" value="L-CYSTEINE DESULFHYDRASE"/>
    <property type="match status" value="1"/>
</dbReference>
<keyword evidence="5" id="KW-1185">Reference proteome</keyword>
<dbReference type="InterPro" id="IPR015421">
    <property type="entry name" value="PyrdxlP-dep_Trfase_major"/>
</dbReference>
<dbReference type="InterPro" id="IPR015422">
    <property type="entry name" value="PyrdxlP-dep_Trfase_small"/>
</dbReference>
<gene>
    <name evidence="4" type="ORF">GSI_02403</name>
</gene>
<keyword evidence="1" id="KW-0663">Pyridoxal phosphate</keyword>
<dbReference type="EMBL" id="AYKW01000003">
    <property type="protein sequence ID" value="PIL35673.1"/>
    <property type="molecule type" value="Genomic_DNA"/>
</dbReference>
<sequence length="465" mass="52590">MPIPKLTPAANETYDTNEKPPPFGHPLKAYFAIADDYVNLNHGSYGTIPLPLIFKVNQWTYEIESNPDLFHRFTYRPLLAKSREALANLIGAEADEVVFAPNATHALNTILRNFEWRDGDVLVGASTTYPAVANTLTYLSDRSESPRPEVATVTLDFPLTHAQIVDIFRAKLREVKQEHPNSQFTDVPPFTPGFSEDGKGKGNKIVAVVDSIVSNPGVLLPWQEMVRVAHEEGVWTVIDAAHSVGQEPNINLTEAKPDFWLSNAHKWLYAKRGCAVLYTPRRNQHIIKSSIPTSQQYISPKSPQWETKGTNYVGQHEWTGTQDWTSFITVPEAIAFRQWLGGEKPIYDYCHQLAIDGAKRLAEILGTRVLDESGELTTTMSNVQLPLPTKDEKPINVDIYWEVDAYLKDKLLFQRKAYAAHFYHNGAWWVRCSTQVYNELSDFERLGKALNEACKEVKDTILSKY</sequence>
<dbReference type="STRING" id="1077348.A0A2G8SPM1"/>
<evidence type="ECO:0000256" key="2">
    <source>
        <dbReference type="SAM" id="MobiDB-lite"/>
    </source>
</evidence>
<comment type="caution">
    <text evidence="4">The sequence shown here is derived from an EMBL/GenBank/DDBJ whole genome shotgun (WGS) entry which is preliminary data.</text>
</comment>
<evidence type="ECO:0000259" key="3">
    <source>
        <dbReference type="Pfam" id="PF00266"/>
    </source>
</evidence>
<proteinExistence type="predicted"/>
<dbReference type="InterPro" id="IPR000192">
    <property type="entry name" value="Aminotrans_V_dom"/>
</dbReference>
<dbReference type="OrthoDB" id="5978656at2759"/>
<feature type="domain" description="Aminotransferase class V" evidence="3">
    <location>
        <begin position="79"/>
        <end position="136"/>
    </location>
</feature>
<dbReference type="Gene3D" id="3.40.640.10">
    <property type="entry name" value="Type I PLP-dependent aspartate aminotransferase-like (Major domain)"/>
    <property type="match status" value="2"/>
</dbReference>
<reference evidence="4 5" key="1">
    <citation type="journal article" date="2015" name="Sci. Rep.">
        <title>Chromosome-level genome map provides insights into diverse defense mechanisms in the medicinal fungus Ganoderma sinense.</title>
        <authorList>
            <person name="Zhu Y."/>
            <person name="Xu J."/>
            <person name="Sun C."/>
            <person name="Zhou S."/>
            <person name="Xu H."/>
            <person name="Nelson D.R."/>
            <person name="Qian J."/>
            <person name="Song J."/>
            <person name="Luo H."/>
            <person name="Xiang L."/>
            <person name="Li Y."/>
            <person name="Xu Z."/>
            <person name="Ji A."/>
            <person name="Wang L."/>
            <person name="Lu S."/>
            <person name="Hayward A."/>
            <person name="Sun W."/>
            <person name="Li X."/>
            <person name="Schwartz D.C."/>
            <person name="Wang Y."/>
            <person name="Chen S."/>
        </authorList>
    </citation>
    <scope>NUCLEOTIDE SEQUENCE [LARGE SCALE GENOMIC DNA]</scope>
    <source>
        <strain evidence="4 5">ZZ0214-1</strain>
    </source>
</reference>
<dbReference type="AlphaFoldDB" id="A0A2G8SPM1"/>
<organism evidence="4 5">
    <name type="scientific">Ganoderma sinense ZZ0214-1</name>
    <dbReference type="NCBI Taxonomy" id="1077348"/>
    <lineage>
        <taxon>Eukaryota</taxon>
        <taxon>Fungi</taxon>
        <taxon>Dikarya</taxon>
        <taxon>Basidiomycota</taxon>
        <taxon>Agaricomycotina</taxon>
        <taxon>Agaricomycetes</taxon>
        <taxon>Polyporales</taxon>
        <taxon>Polyporaceae</taxon>
        <taxon>Ganoderma</taxon>
    </lineage>
</organism>
<dbReference type="SUPFAM" id="SSF53383">
    <property type="entry name" value="PLP-dependent transferases"/>
    <property type="match status" value="1"/>
</dbReference>
<dbReference type="Gene3D" id="3.90.1150.10">
    <property type="entry name" value="Aspartate Aminotransferase, domain 1"/>
    <property type="match status" value="2"/>
</dbReference>
<feature type="domain" description="Aminotransferase class V" evidence="3">
    <location>
        <begin position="211"/>
        <end position="379"/>
    </location>
</feature>
<evidence type="ECO:0000313" key="5">
    <source>
        <dbReference type="Proteomes" id="UP000230002"/>
    </source>
</evidence>
<dbReference type="InterPro" id="IPR015424">
    <property type="entry name" value="PyrdxlP-dep_Trfase"/>
</dbReference>
<feature type="region of interest" description="Disordered" evidence="2">
    <location>
        <begin position="1"/>
        <end position="21"/>
    </location>
</feature>
<accession>A0A2G8SPM1</accession>
<evidence type="ECO:0000256" key="1">
    <source>
        <dbReference type="ARBA" id="ARBA00022898"/>
    </source>
</evidence>
<dbReference type="PANTHER" id="PTHR43092:SF2">
    <property type="entry name" value="HERCYNYLCYSTEINE SULFOXIDE LYASE"/>
    <property type="match status" value="1"/>
</dbReference>
<dbReference type="Proteomes" id="UP000230002">
    <property type="component" value="Unassembled WGS sequence"/>
</dbReference>
<name>A0A2G8SPM1_9APHY</name>